<name>A0AAV3ZPE0_9GAST</name>
<proteinExistence type="predicted"/>
<gene>
    <name evidence="1" type="ORF">PoB_002295000</name>
</gene>
<keyword evidence="2" id="KW-1185">Reference proteome</keyword>
<protein>
    <submittedName>
        <fullName evidence="1">Uncharacterized protein</fullName>
    </submittedName>
</protein>
<comment type="caution">
    <text evidence="1">The sequence shown here is derived from an EMBL/GenBank/DDBJ whole genome shotgun (WGS) entry which is preliminary data.</text>
</comment>
<dbReference type="AlphaFoldDB" id="A0AAV3ZPE0"/>
<reference evidence="1 2" key="1">
    <citation type="journal article" date="2021" name="Elife">
        <title>Chloroplast acquisition without the gene transfer in kleptoplastic sea slugs, Plakobranchus ocellatus.</title>
        <authorList>
            <person name="Maeda T."/>
            <person name="Takahashi S."/>
            <person name="Yoshida T."/>
            <person name="Shimamura S."/>
            <person name="Takaki Y."/>
            <person name="Nagai Y."/>
            <person name="Toyoda A."/>
            <person name="Suzuki Y."/>
            <person name="Arimoto A."/>
            <person name="Ishii H."/>
            <person name="Satoh N."/>
            <person name="Nishiyama T."/>
            <person name="Hasebe M."/>
            <person name="Maruyama T."/>
            <person name="Minagawa J."/>
            <person name="Obokata J."/>
            <person name="Shigenobu S."/>
        </authorList>
    </citation>
    <scope>NUCLEOTIDE SEQUENCE [LARGE SCALE GENOMIC DNA]</scope>
</reference>
<organism evidence="1 2">
    <name type="scientific">Plakobranchus ocellatus</name>
    <dbReference type="NCBI Taxonomy" id="259542"/>
    <lineage>
        <taxon>Eukaryota</taxon>
        <taxon>Metazoa</taxon>
        <taxon>Spiralia</taxon>
        <taxon>Lophotrochozoa</taxon>
        <taxon>Mollusca</taxon>
        <taxon>Gastropoda</taxon>
        <taxon>Heterobranchia</taxon>
        <taxon>Euthyneura</taxon>
        <taxon>Panpulmonata</taxon>
        <taxon>Sacoglossa</taxon>
        <taxon>Placobranchoidea</taxon>
        <taxon>Plakobranchidae</taxon>
        <taxon>Plakobranchus</taxon>
    </lineage>
</organism>
<evidence type="ECO:0000313" key="2">
    <source>
        <dbReference type="Proteomes" id="UP000735302"/>
    </source>
</evidence>
<dbReference type="Proteomes" id="UP000735302">
    <property type="component" value="Unassembled WGS sequence"/>
</dbReference>
<dbReference type="EMBL" id="BLXT01002679">
    <property type="protein sequence ID" value="GFN96444.1"/>
    <property type="molecule type" value="Genomic_DNA"/>
</dbReference>
<accession>A0AAV3ZPE0</accession>
<sequence length="90" mass="10351">MVYRLCIVVEGQYREIQRAIYGMGGFVLVDEYKKFGVPRDIGFTKNNEQRARLMKGCALCIKECLSRSTNSQKIAVEPKHKGEKPGQRKR</sequence>
<evidence type="ECO:0000313" key="1">
    <source>
        <dbReference type="EMBL" id="GFN96444.1"/>
    </source>
</evidence>